<gene>
    <name evidence="2" type="ORF">M5D96_001285</name>
</gene>
<organism evidence="2 3">
    <name type="scientific">Drosophila gunungcola</name>
    <name type="common">fruit fly</name>
    <dbReference type="NCBI Taxonomy" id="103775"/>
    <lineage>
        <taxon>Eukaryota</taxon>
        <taxon>Metazoa</taxon>
        <taxon>Ecdysozoa</taxon>
        <taxon>Arthropoda</taxon>
        <taxon>Hexapoda</taxon>
        <taxon>Insecta</taxon>
        <taxon>Pterygota</taxon>
        <taxon>Neoptera</taxon>
        <taxon>Endopterygota</taxon>
        <taxon>Diptera</taxon>
        <taxon>Brachycera</taxon>
        <taxon>Muscomorpha</taxon>
        <taxon>Ephydroidea</taxon>
        <taxon>Drosophilidae</taxon>
        <taxon>Drosophila</taxon>
        <taxon>Sophophora</taxon>
    </lineage>
</organism>
<dbReference type="EMBL" id="JAMKOV010000001">
    <property type="protein sequence ID" value="KAI8045107.1"/>
    <property type="molecule type" value="Genomic_DNA"/>
</dbReference>
<dbReference type="AlphaFoldDB" id="A0A9Q0BUG0"/>
<feature type="coiled-coil region" evidence="1">
    <location>
        <begin position="72"/>
        <end position="164"/>
    </location>
</feature>
<evidence type="ECO:0000313" key="2">
    <source>
        <dbReference type="EMBL" id="KAI8045107.1"/>
    </source>
</evidence>
<dbReference type="OrthoDB" id="551053at2759"/>
<comment type="caution">
    <text evidence="2">The sequence shown here is derived from an EMBL/GenBank/DDBJ whole genome shotgun (WGS) entry which is preliminary data.</text>
</comment>
<sequence>MTQPENKHAFPSSVREVAQGVERLVRDTNQDLRNFRQEQANLRHHVNGVVEENRRLNSELAKCRKTLASGDYQELRERLLLTNNVLETAKKQVDSLRKERKSLQSMQDYSKRTIENMELELRNYRVQMQQSGDDQIIQRYAKAVKMLETKVAAQQEELRTQAETIKALHEHKQRGGEQLQQLQSQLKVQDQDQVRVASLQKQLKEYELTLSHTHNLLVESTRRETTAMRKVEEAITLSEEATREKAEAMNLAEAHKEEVTQLASNIGRIMEEASTRVDTEVGQLKNKLKEKDALITSMKEKLKKDSAEHKSVVHLLETQNNRLEQKCKELLKQNDKLEAEVEVTYRRLSALEQSLNDLQEEDDRDSKLKKHYETQMERFLSKHKTMKSNYRTAMDDITQLFESVIYQLRKENSELLADNEMLKSGAAGDSLRQPLQA</sequence>
<dbReference type="Proteomes" id="UP001059596">
    <property type="component" value="Chromosome 3R"/>
</dbReference>
<evidence type="ECO:0000256" key="1">
    <source>
        <dbReference type="SAM" id="Coils"/>
    </source>
</evidence>
<protein>
    <submittedName>
        <fullName evidence="2">Uncharacterized protein</fullName>
    </submittedName>
</protein>
<name>A0A9Q0BUG0_9MUSC</name>
<proteinExistence type="predicted"/>
<keyword evidence="1" id="KW-0175">Coiled coil</keyword>
<reference evidence="2" key="1">
    <citation type="journal article" date="2023" name="Genome Biol. Evol.">
        <title>Long-read-based Genome Assembly of Drosophila gunungcola Reveals Fewer Chemosensory Genes in Flower-breeding Species.</title>
        <authorList>
            <person name="Negi A."/>
            <person name="Liao B.Y."/>
            <person name="Yeh S.D."/>
        </authorList>
    </citation>
    <scope>NUCLEOTIDE SEQUENCE</scope>
    <source>
        <strain evidence="2">Sukarami</strain>
    </source>
</reference>
<evidence type="ECO:0000313" key="3">
    <source>
        <dbReference type="Proteomes" id="UP001059596"/>
    </source>
</evidence>
<accession>A0A9Q0BUG0</accession>
<keyword evidence="3" id="KW-1185">Reference proteome</keyword>
<feature type="coiled-coil region" evidence="1">
    <location>
        <begin position="238"/>
        <end position="361"/>
    </location>
</feature>